<evidence type="ECO:0000313" key="2">
    <source>
        <dbReference type="Proteomes" id="UP001165289"/>
    </source>
</evidence>
<dbReference type="Proteomes" id="UP001165289">
    <property type="component" value="Unassembled WGS sequence"/>
</dbReference>
<dbReference type="EMBL" id="JAKMXF010000338">
    <property type="protein sequence ID" value="KAI6647709.1"/>
    <property type="molecule type" value="Genomic_DNA"/>
</dbReference>
<comment type="caution">
    <text evidence="1">The sequence shown here is derived from an EMBL/GenBank/DDBJ whole genome shotgun (WGS) entry which is preliminary data.</text>
</comment>
<sequence length="173" mass="20060">MSRCLKKLDYSKPYPTPAPMLSEKNRLYRIQWARNNIDNQWQHAIFADEPTIWLSRANSDVDQKSTTPDESVTGPSLLEKSICFAEKLKVRNVSGHLEPVFLDLNWIDRWKKRNNITSRQISGGSQSTDHAGADNWISTQLKLIREVFEDKDIFIADETGLFWKMTPDRTLSF</sequence>
<keyword evidence="2" id="KW-1185">Reference proteome</keyword>
<evidence type="ECO:0000313" key="1">
    <source>
        <dbReference type="EMBL" id="KAI6647709.1"/>
    </source>
</evidence>
<organism evidence="1 2">
    <name type="scientific">Oopsacas minuta</name>
    <dbReference type="NCBI Taxonomy" id="111878"/>
    <lineage>
        <taxon>Eukaryota</taxon>
        <taxon>Metazoa</taxon>
        <taxon>Porifera</taxon>
        <taxon>Hexactinellida</taxon>
        <taxon>Hexasterophora</taxon>
        <taxon>Lyssacinosida</taxon>
        <taxon>Leucopsacidae</taxon>
        <taxon>Oopsacas</taxon>
    </lineage>
</organism>
<name>A0AAV7JGX2_9METZ</name>
<dbReference type="AlphaFoldDB" id="A0AAV7JGX2"/>
<proteinExistence type="predicted"/>
<protein>
    <submittedName>
        <fullName evidence="1">Tigger transposable element-derived protein 4-like</fullName>
    </submittedName>
</protein>
<reference evidence="1 2" key="1">
    <citation type="journal article" date="2023" name="BMC Biol.">
        <title>The compact genome of the sponge Oopsacas minuta (Hexactinellida) is lacking key metazoan core genes.</title>
        <authorList>
            <person name="Santini S."/>
            <person name="Schenkelaars Q."/>
            <person name="Jourda C."/>
            <person name="Duchesne M."/>
            <person name="Belahbib H."/>
            <person name="Rocher C."/>
            <person name="Selva M."/>
            <person name="Riesgo A."/>
            <person name="Vervoort M."/>
            <person name="Leys S.P."/>
            <person name="Kodjabachian L."/>
            <person name="Le Bivic A."/>
            <person name="Borchiellini C."/>
            <person name="Claverie J.M."/>
            <person name="Renard E."/>
        </authorList>
    </citation>
    <scope>NUCLEOTIDE SEQUENCE [LARGE SCALE GENOMIC DNA]</scope>
    <source>
        <strain evidence="1">SPO-2</strain>
    </source>
</reference>
<accession>A0AAV7JGX2</accession>
<gene>
    <name evidence="1" type="ORF">LOD99_8550</name>
</gene>